<dbReference type="HOGENOM" id="CLU_026673_3_4_1"/>
<dbReference type="InterPro" id="IPR020843">
    <property type="entry name" value="ER"/>
</dbReference>
<dbReference type="EnsemblProtists" id="EOD38451">
    <property type="protein sequence ID" value="EOD38451"/>
    <property type="gene ID" value="EMIHUDRAFT_70243"/>
</dbReference>
<dbReference type="SUPFAM" id="SSF50129">
    <property type="entry name" value="GroES-like"/>
    <property type="match status" value="1"/>
</dbReference>
<feature type="domain" description="Enoyl reductase (ER)" evidence="3">
    <location>
        <begin position="6"/>
        <end position="311"/>
    </location>
</feature>
<organism evidence="4 5">
    <name type="scientific">Emiliania huxleyi (strain CCMP1516)</name>
    <dbReference type="NCBI Taxonomy" id="280463"/>
    <lineage>
        <taxon>Eukaryota</taxon>
        <taxon>Haptista</taxon>
        <taxon>Haptophyta</taxon>
        <taxon>Prymnesiophyceae</taxon>
        <taxon>Isochrysidales</taxon>
        <taxon>Noelaerhabdaceae</taxon>
        <taxon>Emiliania</taxon>
    </lineage>
</organism>
<dbReference type="AlphaFoldDB" id="A0A0D3KRR6"/>
<keyword evidence="5" id="KW-1185">Reference proteome</keyword>
<reference evidence="4" key="2">
    <citation type="submission" date="2024-10" db="UniProtKB">
        <authorList>
            <consortium name="EnsemblProtists"/>
        </authorList>
    </citation>
    <scope>IDENTIFICATION</scope>
</reference>
<dbReference type="eggNOG" id="KOG1198">
    <property type="taxonomic scope" value="Eukaryota"/>
</dbReference>
<dbReference type="PANTHER" id="PTHR48106:SF18">
    <property type="entry name" value="QUINONE OXIDOREDUCTASE PIG3"/>
    <property type="match status" value="1"/>
</dbReference>
<dbReference type="RefSeq" id="XP_005790880.1">
    <property type="nucleotide sequence ID" value="XM_005790823.1"/>
</dbReference>
<dbReference type="InterPro" id="IPR011032">
    <property type="entry name" value="GroES-like_sf"/>
</dbReference>
<dbReference type="CDD" id="cd05276">
    <property type="entry name" value="p53_inducible_oxidoreductase"/>
    <property type="match status" value="1"/>
</dbReference>
<dbReference type="PANTHER" id="PTHR48106">
    <property type="entry name" value="QUINONE OXIDOREDUCTASE PIG3-RELATED"/>
    <property type="match status" value="1"/>
</dbReference>
<dbReference type="Proteomes" id="UP000013827">
    <property type="component" value="Unassembled WGS sequence"/>
</dbReference>
<dbReference type="KEGG" id="ehx:EMIHUDRAFT_70243"/>
<sequence>MSAIVARDAACTVVTVPTPQPAAGEVLIQVRATAINRLDVMQRRGKSPVPKGVTEVLGLEAAGIVVATSSAAFEVGDEVLALVPGGSYAEYVAVDATTVMRKPRSMSWAEAASVPEAWLTASLNLRLANVSPGETVLIHAAASGVGVASVQLARAAGARVLVTVGSAAKLELAQSLGASGGALRHDGPWIEAVRAAAPGGKVDAVLDCVAGAYAEQNVEALGVDGRLMPEGLAKGFLATLMKKRVQLLATTLRTRSRPFKKELVDAFAAQVLPHIGSRFRHVIDKEFDGLASAQAAHDYLESNANAGKVVLKVSQL</sequence>
<name>A0A0D3KRR6_EMIH1</name>
<dbReference type="SMART" id="SM00829">
    <property type="entry name" value="PKS_ER"/>
    <property type="match status" value="1"/>
</dbReference>
<protein>
    <recommendedName>
        <fullName evidence="3">Enoyl reductase (ER) domain-containing protein</fullName>
    </recommendedName>
</protein>
<dbReference type="GO" id="GO:0048038">
    <property type="term" value="F:quinone binding"/>
    <property type="evidence" value="ECO:0007669"/>
    <property type="project" value="TreeGrafter"/>
</dbReference>
<dbReference type="GO" id="GO:0003960">
    <property type="term" value="F:quinone reductase (NADPH) activity"/>
    <property type="evidence" value="ECO:0007669"/>
    <property type="project" value="TreeGrafter"/>
</dbReference>
<evidence type="ECO:0000256" key="2">
    <source>
        <dbReference type="ARBA" id="ARBA00023002"/>
    </source>
</evidence>
<evidence type="ECO:0000313" key="4">
    <source>
        <dbReference type="EnsemblProtists" id="EOD38451"/>
    </source>
</evidence>
<reference evidence="5" key="1">
    <citation type="journal article" date="2013" name="Nature">
        <title>Pan genome of the phytoplankton Emiliania underpins its global distribution.</title>
        <authorList>
            <person name="Read B.A."/>
            <person name="Kegel J."/>
            <person name="Klute M.J."/>
            <person name="Kuo A."/>
            <person name="Lefebvre S.C."/>
            <person name="Maumus F."/>
            <person name="Mayer C."/>
            <person name="Miller J."/>
            <person name="Monier A."/>
            <person name="Salamov A."/>
            <person name="Young J."/>
            <person name="Aguilar M."/>
            <person name="Claverie J.M."/>
            <person name="Frickenhaus S."/>
            <person name="Gonzalez K."/>
            <person name="Herman E.K."/>
            <person name="Lin Y.C."/>
            <person name="Napier J."/>
            <person name="Ogata H."/>
            <person name="Sarno A.F."/>
            <person name="Shmutz J."/>
            <person name="Schroeder D."/>
            <person name="de Vargas C."/>
            <person name="Verret F."/>
            <person name="von Dassow P."/>
            <person name="Valentin K."/>
            <person name="Van de Peer Y."/>
            <person name="Wheeler G."/>
            <person name="Dacks J.B."/>
            <person name="Delwiche C.F."/>
            <person name="Dyhrman S.T."/>
            <person name="Glockner G."/>
            <person name="John U."/>
            <person name="Richards T."/>
            <person name="Worden A.Z."/>
            <person name="Zhang X."/>
            <person name="Grigoriev I.V."/>
            <person name="Allen A.E."/>
            <person name="Bidle K."/>
            <person name="Borodovsky M."/>
            <person name="Bowler C."/>
            <person name="Brownlee C."/>
            <person name="Cock J.M."/>
            <person name="Elias M."/>
            <person name="Gladyshev V.N."/>
            <person name="Groth M."/>
            <person name="Guda C."/>
            <person name="Hadaegh A."/>
            <person name="Iglesias-Rodriguez M.D."/>
            <person name="Jenkins J."/>
            <person name="Jones B.M."/>
            <person name="Lawson T."/>
            <person name="Leese F."/>
            <person name="Lindquist E."/>
            <person name="Lobanov A."/>
            <person name="Lomsadze A."/>
            <person name="Malik S.B."/>
            <person name="Marsh M.E."/>
            <person name="Mackinder L."/>
            <person name="Mock T."/>
            <person name="Mueller-Roeber B."/>
            <person name="Pagarete A."/>
            <person name="Parker M."/>
            <person name="Probert I."/>
            <person name="Quesneville H."/>
            <person name="Raines C."/>
            <person name="Rensing S.A."/>
            <person name="Riano-Pachon D.M."/>
            <person name="Richier S."/>
            <person name="Rokitta S."/>
            <person name="Shiraiwa Y."/>
            <person name="Soanes D.M."/>
            <person name="van der Giezen M."/>
            <person name="Wahlund T.M."/>
            <person name="Williams B."/>
            <person name="Wilson W."/>
            <person name="Wolfe G."/>
            <person name="Wurch L.L."/>
        </authorList>
    </citation>
    <scope>NUCLEOTIDE SEQUENCE</scope>
</reference>
<dbReference type="GeneID" id="17283720"/>
<dbReference type="Gene3D" id="3.40.50.720">
    <property type="entry name" value="NAD(P)-binding Rossmann-like Domain"/>
    <property type="match status" value="1"/>
</dbReference>
<evidence type="ECO:0000313" key="5">
    <source>
        <dbReference type="Proteomes" id="UP000013827"/>
    </source>
</evidence>
<dbReference type="Pfam" id="PF00107">
    <property type="entry name" value="ADH_zinc_N"/>
    <property type="match status" value="1"/>
</dbReference>
<dbReference type="InterPro" id="IPR014189">
    <property type="entry name" value="Quinone_OxRdtase_PIG3"/>
</dbReference>
<dbReference type="Pfam" id="PF08240">
    <property type="entry name" value="ADH_N"/>
    <property type="match status" value="1"/>
</dbReference>
<accession>A0A0D3KRR6</accession>
<dbReference type="InterPro" id="IPR036291">
    <property type="entry name" value="NAD(P)-bd_dom_sf"/>
</dbReference>
<evidence type="ECO:0000259" key="3">
    <source>
        <dbReference type="SMART" id="SM00829"/>
    </source>
</evidence>
<dbReference type="InterPro" id="IPR013154">
    <property type="entry name" value="ADH-like_N"/>
</dbReference>
<proteinExistence type="predicted"/>
<dbReference type="InterPro" id="IPR013149">
    <property type="entry name" value="ADH-like_C"/>
</dbReference>
<dbReference type="OMA" id="WAEVPDP"/>
<dbReference type="Gene3D" id="3.90.180.10">
    <property type="entry name" value="Medium-chain alcohol dehydrogenases, catalytic domain"/>
    <property type="match status" value="1"/>
</dbReference>
<keyword evidence="2" id="KW-0560">Oxidoreductase</keyword>
<dbReference type="PaxDb" id="2903-EOD38451"/>
<dbReference type="GO" id="GO:0070402">
    <property type="term" value="F:NADPH binding"/>
    <property type="evidence" value="ECO:0007669"/>
    <property type="project" value="TreeGrafter"/>
</dbReference>
<dbReference type="SUPFAM" id="SSF51735">
    <property type="entry name" value="NAD(P)-binding Rossmann-fold domains"/>
    <property type="match status" value="1"/>
</dbReference>
<keyword evidence="1" id="KW-0521">NADP</keyword>
<evidence type="ECO:0000256" key="1">
    <source>
        <dbReference type="ARBA" id="ARBA00022857"/>
    </source>
</evidence>